<sequence>MPSVEIATKIADALAVSLDFLVGKSSLIVKDTNILERMEDIVKLPEDKKIELFNVMDAYLRDFKTSRVYSK</sequence>
<dbReference type="EMBL" id="BRVP01000030">
    <property type="protein sequence ID" value="GLB54009.1"/>
    <property type="molecule type" value="Genomic_DNA"/>
</dbReference>
<organism evidence="2 3">
    <name type="scientific">Neptunitalea chrysea</name>
    <dbReference type="NCBI Taxonomy" id="1647581"/>
    <lineage>
        <taxon>Bacteria</taxon>
        <taxon>Pseudomonadati</taxon>
        <taxon>Bacteroidota</taxon>
        <taxon>Flavobacteriia</taxon>
        <taxon>Flavobacteriales</taxon>
        <taxon>Flavobacteriaceae</taxon>
        <taxon>Neptunitalea</taxon>
    </lineage>
</organism>
<protein>
    <recommendedName>
        <fullName evidence="1">HTH cro/C1-type domain-containing protein</fullName>
    </recommendedName>
</protein>
<accession>A0A9W6B763</accession>
<gene>
    <name evidence="2" type="ORF">NBRC110019_30500</name>
</gene>
<dbReference type="AlphaFoldDB" id="A0A9W6B763"/>
<keyword evidence="3" id="KW-1185">Reference proteome</keyword>
<proteinExistence type="predicted"/>
<name>A0A9W6B763_9FLAO</name>
<dbReference type="Proteomes" id="UP001143545">
    <property type="component" value="Unassembled WGS sequence"/>
</dbReference>
<dbReference type="PROSITE" id="PS50943">
    <property type="entry name" value="HTH_CROC1"/>
    <property type="match status" value="1"/>
</dbReference>
<evidence type="ECO:0000259" key="1">
    <source>
        <dbReference type="PROSITE" id="PS50943"/>
    </source>
</evidence>
<reference evidence="2" key="1">
    <citation type="submission" date="2022-07" db="EMBL/GenBank/DDBJ databases">
        <title>Taxonomy of Novel Oxalotrophic and Methylotrophic Bacteria.</title>
        <authorList>
            <person name="Sahin N."/>
            <person name="Tani A."/>
        </authorList>
    </citation>
    <scope>NUCLEOTIDE SEQUENCE</scope>
    <source>
        <strain evidence="2">AM327</strain>
    </source>
</reference>
<evidence type="ECO:0000313" key="3">
    <source>
        <dbReference type="Proteomes" id="UP001143545"/>
    </source>
</evidence>
<feature type="domain" description="HTH cro/C1-type" evidence="1">
    <location>
        <begin position="2"/>
        <end position="21"/>
    </location>
</feature>
<dbReference type="InterPro" id="IPR001387">
    <property type="entry name" value="Cro/C1-type_HTH"/>
</dbReference>
<dbReference type="RefSeq" id="WP_281756357.1">
    <property type="nucleotide sequence ID" value="NZ_BRVP01000030.1"/>
</dbReference>
<comment type="caution">
    <text evidence="2">The sequence shown here is derived from an EMBL/GenBank/DDBJ whole genome shotgun (WGS) entry which is preliminary data.</text>
</comment>
<evidence type="ECO:0000313" key="2">
    <source>
        <dbReference type="EMBL" id="GLB54009.1"/>
    </source>
</evidence>